<dbReference type="EnsemblMetazoa" id="G27642.1">
    <property type="protein sequence ID" value="G27642.1:cds"/>
    <property type="gene ID" value="G27642"/>
</dbReference>
<organism evidence="2 3">
    <name type="scientific">Magallana gigas</name>
    <name type="common">Pacific oyster</name>
    <name type="synonym">Crassostrea gigas</name>
    <dbReference type="NCBI Taxonomy" id="29159"/>
    <lineage>
        <taxon>Eukaryota</taxon>
        <taxon>Metazoa</taxon>
        <taxon>Spiralia</taxon>
        <taxon>Lophotrochozoa</taxon>
        <taxon>Mollusca</taxon>
        <taxon>Bivalvia</taxon>
        <taxon>Autobranchia</taxon>
        <taxon>Pteriomorphia</taxon>
        <taxon>Ostreida</taxon>
        <taxon>Ostreoidea</taxon>
        <taxon>Ostreidae</taxon>
        <taxon>Magallana</taxon>
    </lineage>
</organism>
<keyword evidence="3" id="KW-1185">Reference proteome</keyword>
<name>A0A8W8LE31_MAGGI</name>
<proteinExistence type="predicted"/>
<keyword evidence="1" id="KW-1133">Transmembrane helix</keyword>
<dbReference type="Proteomes" id="UP000005408">
    <property type="component" value="Unassembled WGS sequence"/>
</dbReference>
<feature type="transmembrane region" description="Helical" evidence="1">
    <location>
        <begin position="72"/>
        <end position="91"/>
    </location>
</feature>
<dbReference type="AlphaFoldDB" id="A0A8W8LE31"/>
<reference evidence="2" key="1">
    <citation type="submission" date="2022-08" db="UniProtKB">
        <authorList>
            <consortium name="EnsemblMetazoa"/>
        </authorList>
    </citation>
    <scope>IDENTIFICATION</scope>
    <source>
        <strain evidence="2">05x7-T-G4-1.051#20</strain>
    </source>
</reference>
<evidence type="ECO:0000256" key="1">
    <source>
        <dbReference type="SAM" id="Phobius"/>
    </source>
</evidence>
<sequence>MQLFCFGRKLYSRFVIPGFVLMVFVTVVYLWRSHEASNTSLLEPKDTKEILNNDILLELKEIERQNRFDRNLYVWLISILIVTNLCLYTTIVKEKGIPNTDILKRIQKIWKSVGLFSQTETKRTAQHRLENSLCVVGFEEGETQRHHVEMAKDLVGPDKRLQMKSVVVTSPDSLVNIPPSKILLMFVDYNERNLIIEEAEDGIRRRTLDVLIKSGAEVIVVYCWELSSKNLEEGYLYAPKLSSVSKVPRLIELSRKNSVYSIYKQFKQHQKSAYQRKLKELEDFIK</sequence>
<dbReference type="OrthoDB" id="6116533at2759"/>
<feature type="transmembrane region" description="Helical" evidence="1">
    <location>
        <begin position="12"/>
        <end position="31"/>
    </location>
</feature>
<keyword evidence="1" id="KW-0812">Transmembrane</keyword>
<evidence type="ECO:0000313" key="2">
    <source>
        <dbReference type="EnsemblMetazoa" id="G27642.1:cds"/>
    </source>
</evidence>
<protein>
    <submittedName>
        <fullName evidence="2">Uncharacterized protein</fullName>
    </submittedName>
</protein>
<evidence type="ECO:0000313" key="3">
    <source>
        <dbReference type="Proteomes" id="UP000005408"/>
    </source>
</evidence>
<accession>A0A8W8LE31</accession>
<keyword evidence="1" id="KW-0472">Membrane</keyword>